<organism evidence="2 3">
    <name type="scientific">Ketobacter alkanivorans</name>
    <dbReference type="NCBI Taxonomy" id="1917421"/>
    <lineage>
        <taxon>Bacteria</taxon>
        <taxon>Pseudomonadati</taxon>
        <taxon>Pseudomonadota</taxon>
        <taxon>Gammaproteobacteria</taxon>
        <taxon>Pseudomonadales</taxon>
        <taxon>Ketobacteraceae</taxon>
        <taxon>Ketobacter</taxon>
    </lineage>
</organism>
<dbReference type="Pfam" id="PF05359">
    <property type="entry name" value="DUF748"/>
    <property type="match status" value="1"/>
</dbReference>
<keyword evidence="1" id="KW-0472">Membrane</keyword>
<evidence type="ECO:0000256" key="1">
    <source>
        <dbReference type="SAM" id="Phobius"/>
    </source>
</evidence>
<name>A0A2K9LMA1_9GAMM</name>
<reference evidence="3" key="1">
    <citation type="submission" date="2017-08" db="EMBL/GenBank/DDBJ databases">
        <title>Direct submision.</title>
        <authorList>
            <person name="Kim S.-J."/>
            <person name="Rhee S.-K."/>
        </authorList>
    </citation>
    <scope>NUCLEOTIDE SEQUENCE [LARGE SCALE GENOMIC DNA]</scope>
    <source>
        <strain evidence="3">GI5</strain>
    </source>
</reference>
<dbReference type="InterPro" id="IPR052894">
    <property type="entry name" value="AsmA-related"/>
</dbReference>
<dbReference type="GO" id="GO:0090313">
    <property type="term" value="P:regulation of protein targeting to membrane"/>
    <property type="evidence" value="ECO:0007669"/>
    <property type="project" value="TreeGrafter"/>
</dbReference>
<dbReference type="GO" id="GO:0005886">
    <property type="term" value="C:plasma membrane"/>
    <property type="evidence" value="ECO:0007669"/>
    <property type="project" value="TreeGrafter"/>
</dbReference>
<dbReference type="AlphaFoldDB" id="A0A2K9LMA1"/>
<keyword evidence="3" id="KW-1185">Reference proteome</keyword>
<dbReference type="PANTHER" id="PTHR30441:SF8">
    <property type="entry name" value="DUF748 DOMAIN-CONTAINING PROTEIN"/>
    <property type="match status" value="1"/>
</dbReference>
<evidence type="ECO:0008006" key="4">
    <source>
        <dbReference type="Google" id="ProtNLM"/>
    </source>
</evidence>
<keyword evidence="1" id="KW-0812">Transmembrane</keyword>
<evidence type="ECO:0000313" key="3">
    <source>
        <dbReference type="Proteomes" id="UP000235116"/>
    </source>
</evidence>
<protein>
    <recommendedName>
        <fullName evidence="4">DUF748 domain-containing protein</fullName>
    </recommendedName>
</protein>
<proteinExistence type="predicted"/>
<sequence length="996" mass="109969">MPVTTFSARLKQLRWHQWTLLGLVLVYLIYIALSYLYLPGKLKQVVEADVSEFVGRQLTVERFEYNPFDLSLRVYDFAVADKPDAPLLAWQQFYVNFTPWGSLFSWDIKFEAIQLDQPLVNIEKHGDRFNFSDIIDKFSGDEAAVEEQQGDTRIALEVVNTAINQGVFRFTDLSGSKPARSEMDDITIEVLDLYLATGDEHLNPFNITAAIPGGGQIKLAGEYRLDPLYVDTNVEAMGIELKEFSDFVNNVVPMTVTGGRLGLNAHVLVQQQQEDVAVNIDNTDVTVTELALDDAIPEPPMARINTITISGLQFDLLQQSLEIGKLNVDQVLLNQWLDADGAPRFQHLLVQEVVEQNIEAQHSPVAAEQEAAPWKVVVRRLEVGNSQLNFSDQNEKITRGHTVSGIQVALDDFTLTEQQPVPLSIQATLDEQGMLKVDGVVTLVPFSMQLEYGLQNLPLPSFSEYIELATYLRIEKGSLNLNGKVDLSTEGEVPVSSQLALEVNDFQAEDLRTGKPVIQFTQIKAADAVLETQSKQFKLAALTITEPNLLVEIGKDKQLNWATIARPDPGVTEAVASAEQEVAADAQQAAASGWNYVIGKVEINNGLTRFVDNSVSPVFQTGLHSMAFELDEVASNNSTPVPFSLTSKIDRYAPFNVKGTLDPIAKQPGFEFKSQLRGLELPPLSPYSAAFIAHNLESGKLNLQLDYRLHDRKLKGENGIIADQLYLGEKVPSEDAIDAPVSLGLALLRDVNGVIDLDVGVSGDLDDPGFSISGVILKAFLNVMVKAASSPFQLLGSLVGGSEDIGEIEFAAGFADLTDDSQQRLQKLTEALQQRPQLIVRFHGGAFAPEDVPVLKKLRIQDRVADDRKMSLLELREEAGDVDWWSVRANRKAILRINDELKLPDTGEREDALQAQNPELKGNELEAAVYQAMYEDVADKQEITSTDLLALADARALVIKQYLVDVTQLNHGRVSVAKTKKAHLKGRVVKLGIDAR</sequence>
<dbReference type="InterPro" id="IPR008023">
    <property type="entry name" value="DUF748"/>
</dbReference>
<gene>
    <name evidence="2" type="ORF">Kalk_13710</name>
</gene>
<dbReference type="Proteomes" id="UP000235116">
    <property type="component" value="Chromosome"/>
</dbReference>
<accession>A0A2K9LMA1</accession>
<feature type="transmembrane region" description="Helical" evidence="1">
    <location>
        <begin position="20"/>
        <end position="38"/>
    </location>
</feature>
<evidence type="ECO:0000313" key="2">
    <source>
        <dbReference type="EMBL" id="AUM13412.1"/>
    </source>
</evidence>
<keyword evidence="1" id="KW-1133">Transmembrane helix</keyword>
<dbReference type="KEGG" id="kak:Kalk_13710"/>
<dbReference type="PANTHER" id="PTHR30441">
    <property type="entry name" value="DUF748 DOMAIN-CONTAINING PROTEIN"/>
    <property type="match status" value="1"/>
</dbReference>
<dbReference type="EMBL" id="CP022684">
    <property type="protein sequence ID" value="AUM13412.1"/>
    <property type="molecule type" value="Genomic_DNA"/>
</dbReference>